<sequence length="769" mass="85182">MAVAFAISIIAVQAQQARTITPFDTNWKFSKGDANNAEQVSFSDAQWRTLDVPHDWSIEGPYDRGNPTGRGGGYLPAGIGWYRKIFTLEEADAKKLVFIEFDGVMANSEVWINGYHLGKRPNGYISFQYELTGHLNFGKGKTNILAVKADNSIQPSSRWYTGSGIYRHVRLITTGNIHVIYGGSYVTTSDITPGKATVHIQTTVTSELTGKQQNATIQTSITAPDGKTVASTETPQKIAGDANTAIAQQLNVTNPVLWDLDAPQLYKVVTKIIVDKKVVDEITTPFGIRTAVFEAATGFWLNGKNLKIKGVCLHHDGGAVGAAVPLSVWKRRFQLLKEAGVNGIRTSHAEESPEFLTLCDQMGLLVMDETFDTWEVKKSSAENGYNLNFKNWWEKDTRDIVMRDRNHPSVVIYSVGNEIHDNLNDSSGFHKYKMQQDLIHSLDPTRPVTMALFRPAISHAYENGLAEMMDVVGQNYRENELIAAHEAKPERKVIGTENTHVLSQWLALRDKPYMSGQFLWTGFDYLGEADWPKVVNGQGLYDRTGTPRAVAFQRESWWSDKPMVYVMRREQNAGAGDWISDWTPTDIDTYDEARIQVFSNCDEVELFLNDKSQGVKPRTSDNASPRTWSFPYEKGTLKAVARNSGKVVAEQELKTAGKPAKVVLSVDKRAIENNWDDVAYITATITDENGIPCLTADNKITFNITGAGVIAAVDNGDLSSAEPFIAKERWAYKGRCIAIIKANANSGKITVTATADGLKDGTATVEVKQ</sequence>
<name>A0ACC0TQ08_9AGAM</name>
<comment type="caution">
    <text evidence="1">The sequence shown here is derived from an EMBL/GenBank/DDBJ whole genome shotgun (WGS) entry which is preliminary data.</text>
</comment>
<dbReference type="Proteomes" id="UP001207468">
    <property type="component" value="Unassembled WGS sequence"/>
</dbReference>
<accession>A0ACC0TQ08</accession>
<evidence type="ECO:0000313" key="2">
    <source>
        <dbReference type="Proteomes" id="UP001207468"/>
    </source>
</evidence>
<proteinExistence type="predicted"/>
<keyword evidence="1" id="KW-0378">Hydrolase</keyword>
<gene>
    <name evidence="1" type="ORF">F5148DRAFT_1296665</name>
</gene>
<protein>
    <submittedName>
        <fullName evidence="1">Glycoside hydrolase family 2 sugar binding protein</fullName>
    </submittedName>
</protein>
<organism evidence="1 2">
    <name type="scientific">Russula earlei</name>
    <dbReference type="NCBI Taxonomy" id="71964"/>
    <lineage>
        <taxon>Eukaryota</taxon>
        <taxon>Fungi</taxon>
        <taxon>Dikarya</taxon>
        <taxon>Basidiomycota</taxon>
        <taxon>Agaricomycotina</taxon>
        <taxon>Agaricomycetes</taxon>
        <taxon>Russulales</taxon>
        <taxon>Russulaceae</taxon>
        <taxon>Russula</taxon>
    </lineage>
</organism>
<reference evidence="1" key="1">
    <citation type="submission" date="2021-03" db="EMBL/GenBank/DDBJ databases">
        <title>Evolutionary priming and transition to the ectomycorrhizal habit in an iconic lineage of mushroom-forming fungi: is preadaptation a requirement?</title>
        <authorList>
            <consortium name="DOE Joint Genome Institute"/>
            <person name="Looney B.P."/>
            <person name="Miyauchi S."/>
            <person name="Morin E."/>
            <person name="Drula E."/>
            <person name="Courty P.E."/>
            <person name="Chicoki N."/>
            <person name="Fauchery L."/>
            <person name="Kohler A."/>
            <person name="Kuo A."/>
            <person name="LaButti K."/>
            <person name="Pangilinan J."/>
            <person name="Lipzen A."/>
            <person name="Riley R."/>
            <person name="Andreopoulos W."/>
            <person name="He G."/>
            <person name="Johnson J."/>
            <person name="Barry K.W."/>
            <person name="Grigoriev I.V."/>
            <person name="Nagy L."/>
            <person name="Hibbett D."/>
            <person name="Henrissat B."/>
            <person name="Matheny P.B."/>
            <person name="Labbe J."/>
            <person name="Martin A.F."/>
        </authorList>
    </citation>
    <scope>NUCLEOTIDE SEQUENCE</scope>
    <source>
        <strain evidence="1">BPL698</strain>
    </source>
</reference>
<evidence type="ECO:0000313" key="1">
    <source>
        <dbReference type="EMBL" id="KAI9428930.1"/>
    </source>
</evidence>
<dbReference type="EMBL" id="JAGFNK010001832">
    <property type="protein sequence ID" value="KAI9428930.1"/>
    <property type="molecule type" value="Genomic_DNA"/>
</dbReference>
<keyword evidence="2" id="KW-1185">Reference proteome</keyword>